<evidence type="ECO:0000313" key="2">
    <source>
        <dbReference type="EMBL" id="KAE9541331.1"/>
    </source>
</evidence>
<name>A0A6G0TZD1_APHGL</name>
<feature type="transmembrane region" description="Helical" evidence="1">
    <location>
        <begin position="133"/>
        <end position="152"/>
    </location>
</feature>
<evidence type="ECO:0000313" key="3">
    <source>
        <dbReference type="Proteomes" id="UP000475862"/>
    </source>
</evidence>
<keyword evidence="1" id="KW-1133">Transmembrane helix</keyword>
<dbReference type="AlphaFoldDB" id="A0A6G0TZD1"/>
<sequence length="239" mass="28204">MCLIWVPLYIIQGLPRYPQVPVGHLHLHPLIPTHCVIRAIPCVNYMTIIFYRVGDYVPSVFYRVNRCQVSSYLRECSVKYYEVLFADSELKYVIRNIENYNTQTNEYKNIIATDTIIFYINKLMIINKIQLQFFLRFFDSLFFFFLLIGYKLQKCKIIEFLNALMNFGKIPNNKLNNFTFDSRVLIPHTTLKNIVIDMTYISEYAVGSVFEPLYRKCHKSRITPDGNDVGGNKDEVWTE</sequence>
<dbReference type="Proteomes" id="UP000475862">
    <property type="component" value="Unassembled WGS sequence"/>
</dbReference>
<organism evidence="2 3">
    <name type="scientific">Aphis glycines</name>
    <name type="common">Soybean aphid</name>
    <dbReference type="NCBI Taxonomy" id="307491"/>
    <lineage>
        <taxon>Eukaryota</taxon>
        <taxon>Metazoa</taxon>
        <taxon>Ecdysozoa</taxon>
        <taxon>Arthropoda</taxon>
        <taxon>Hexapoda</taxon>
        <taxon>Insecta</taxon>
        <taxon>Pterygota</taxon>
        <taxon>Neoptera</taxon>
        <taxon>Paraneoptera</taxon>
        <taxon>Hemiptera</taxon>
        <taxon>Sternorrhyncha</taxon>
        <taxon>Aphidomorpha</taxon>
        <taxon>Aphidoidea</taxon>
        <taxon>Aphididae</taxon>
        <taxon>Aphidini</taxon>
        <taxon>Aphis</taxon>
        <taxon>Aphis</taxon>
    </lineage>
</organism>
<keyword evidence="1" id="KW-0812">Transmembrane</keyword>
<comment type="caution">
    <text evidence="2">The sequence shown here is derived from an EMBL/GenBank/DDBJ whole genome shotgun (WGS) entry which is preliminary data.</text>
</comment>
<accession>A0A6G0TZD1</accession>
<protein>
    <submittedName>
        <fullName evidence="2">Uncharacterized protein</fullName>
    </submittedName>
</protein>
<dbReference type="EMBL" id="VYZN01000013">
    <property type="protein sequence ID" value="KAE9541331.1"/>
    <property type="molecule type" value="Genomic_DNA"/>
</dbReference>
<keyword evidence="3" id="KW-1185">Reference proteome</keyword>
<reference evidence="2 3" key="1">
    <citation type="submission" date="2019-08" db="EMBL/GenBank/DDBJ databases">
        <title>The genome of the soybean aphid Biotype 1, its phylome, world population structure and adaptation to the North American continent.</title>
        <authorList>
            <person name="Giordano R."/>
            <person name="Donthu R.K."/>
            <person name="Hernandez A.G."/>
            <person name="Wright C.L."/>
            <person name="Zimin A.V."/>
        </authorList>
    </citation>
    <scope>NUCLEOTIDE SEQUENCE [LARGE SCALE GENOMIC DNA]</scope>
    <source>
        <tissue evidence="2">Whole aphids</tissue>
    </source>
</reference>
<keyword evidence="1" id="KW-0472">Membrane</keyword>
<proteinExistence type="predicted"/>
<gene>
    <name evidence="2" type="ORF">AGLY_004576</name>
</gene>
<evidence type="ECO:0000256" key="1">
    <source>
        <dbReference type="SAM" id="Phobius"/>
    </source>
</evidence>